<gene>
    <name evidence="2" type="ORF">A2927_00195</name>
</gene>
<dbReference type="AlphaFoldDB" id="A0A1G2BLK7"/>
<feature type="transmembrane region" description="Helical" evidence="1">
    <location>
        <begin position="31"/>
        <end position="48"/>
    </location>
</feature>
<reference evidence="2 3" key="1">
    <citation type="journal article" date="2016" name="Nat. Commun.">
        <title>Thousands of microbial genomes shed light on interconnected biogeochemical processes in an aquifer system.</title>
        <authorList>
            <person name="Anantharaman K."/>
            <person name="Brown C.T."/>
            <person name="Hug L.A."/>
            <person name="Sharon I."/>
            <person name="Castelle C.J."/>
            <person name="Probst A.J."/>
            <person name="Thomas B.C."/>
            <person name="Singh A."/>
            <person name="Wilkins M.J."/>
            <person name="Karaoz U."/>
            <person name="Brodie E.L."/>
            <person name="Williams K.H."/>
            <person name="Hubbard S.S."/>
            <person name="Banfield J.F."/>
        </authorList>
    </citation>
    <scope>NUCLEOTIDE SEQUENCE [LARGE SCALE GENOMIC DNA]</scope>
</reference>
<dbReference type="EMBL" id="MHKL01000001">
    <property type="protein sequence ID" value="OGY90068.1"/>
    <property type="molecule type" value="Genomic_DNA"/>
</dbReference>
<sequence>MILGRIFAIIGPLFLGGLFLLLAVFEKNFYLIFALSGSWTLLSLFGLLKTSGQVKTLRAYVFYLLMGLLLSAGYLFFFIFLEHQLIKGLAGLLAVFALFYYYHQLFFHFFQRPLTATDEPLNLNFSETVIVFFWSIALFGLKDFLNYQTVFLCLAVFVLIFLINWLLQAVLYQQGQLVLFSLAVAVMMTEFFWAFLSLSLVYYLKGLLLAFAYLGLQMSREIYFRKIENRHLLRNYLLLILAAALAILLSARWF</sequence>
<keyword evidence="1" id="KW-1133">Transmembrane helix</keyword>
<feature type="transmembrane region" description="Helical" evidence="1">
    <location>
        <begin position="200"/>
        <end position="216"/>
    </location>
</feature>
<accession>A0A1G2BLK7</accession>
<evidence type="ECO:0000256" key="1">
    <source>
        <dbReference type="SAM" id="Phobius"/>
    </source>
</evidence>
<comment type="caution">
    <text evidence="2">The sequence shown here is derived from an EMBL/GenBank/DDBJ whole genome shotgun (WGS) entry which is preliminary data.</text>
</comment>
<protein>
    <submittedName>
        <fullName evidence="2">Uncharacterized protein</fullName>
    </submittedName>
</protein>
<keyword evidence="1" id="KW-0812">Transmembrane</keyword>
<feature type="transmembrane region" description="Helical" evidence="1">
    <location>
        <begin position="7"/>
        <end position="25"/>
    </location>
</feature>
<dbReference type="Proteomes" id="UP000178849">
    <property type="component" value="Unassembled WGS sequence"/>
</dbReference>
<proteinExistence type="predicted"/>
<evidence type="ECO:0000313" key="3">
    <source>
        <dbReference type="Proteomes" id="UP000178849"/>
    </source>
</evidence>
<feature type="transmembrane region" description="Helical" evidence="1">
    <location>
        <begin position="85"/>
        <end position="102"/>
    </location>
</feature>
<feature type="transmembrane region" description="Helical" evidence="1">
    <location>
        <begin position="123"/>
        <end position="141"/>
    </location>
</feature>
<organism evidence="2 3">
    <name type="scientific">Candidatus Komeilibacteria bacterium RIFCSPLOWO2_01_FULL_45_10</name>
    <dbReference type="NCBI Taxonomy" id="1798550"/>
    <lineage>
        <taxon>Bacteria</taxon>
        <taxon>Candidatus Komeiliibacteriota</taxon>
    </lineage>
</organism>
<feature type="transmembrane region" description="Helical" evidence="1">
    <location>
        <begin position="60"/>
        <end position="79"/>
    </location>
</feature>
<evidence type="ECO:0000313" key="2">
    <source>
        <dbReference type="EMBL" id="OGY90068.1"/>
    </source>
</evidence>
<feature type="transmembrane region" description="Helical" evidence="1">
    <location>
        <begin position="147"/>
        <end position="165"/>
    </location>
</feature>
<feature type="transmembrane region" description="Helical" evidence="1">
    <location>
        <begin position="236"/>
        <end position="253"/>
    </location>
</feature>
<name>A0A1G2BLK7_9BACT</name>
<keyword evidence="1" id="KW-0472">Membrane</keyword>